<keyword evidence="8" id="KW-1185">Reference proteome</keyword>
<keyword evidence="3 5" id="KW-0732">Signal</keyword>
<keyword evidence="7" id="KW-0282">Flagellum</keyword>
<keyword evidence="4 5" id="KW-0975">Bacterial flagellum</keyword>
<sequence length="384" mass="38261" precursor="true">MRFLLLLLAVALAAPPAGAQPTGTQPAGQPTAAPPAPAAASARLKDLVVLEGAAPVQLVGYGLIVGLDRTGDRARGRSSAPYTVQSIANMLRRFGTTVDPLRLGARNAAAVMVTATLDPFSGPGGRLDVTVSAIGDATSLSGGTLIQTPLLDPLTNLPRVVAQGAVSTGTLLASAAGSSARTGPTNTGRVPGGGLVVEAVSPTLDGTTAGLILRTPDFTNAARVAEAVNARFPAAAEAVHAGLVRVAVPEGGVVALMASLESLQIAVDVPARVVVNERTGTIVAGGDVRISEAMITYGSLVISTQVDPVVSQPGPFSDGQTVAAAVGGVAIDEAQARSVLLPPNADVGELAAALDALGMTARDVIAVFQALSRAGALQGELVIL</sequence>
<dbReference type="PANTHER" id="PTHR30381">
    <property type="entry name" value="FLAGELLAR P-RING PERIPLASMIC PROTEIN FLGI"/>
    <property type="match status" value="1"/>
</dbReference>
<accession>A0ABU3BR57</accession>
<name>A0ABU3BR57_9BACT</name>
<evidence type="ECO:0000313" key="7">
    <source>
        <dbReference type="EMBL" id="MDT0631772.1"/>
    </source>
</evidence>
<comment type="subunit">
    <text evidence="5">The basal body constitutes a major portion of the flagellar organelle and consists of four rings (L,P,S, and M) mounted on a central rod.</text>
</comment>
<feature type="region of interest" description="Disordered" evidence="6">
    <location>
        <begin position="18"/>
        <end position="37"/>
    </location>
</feature>
<comment type="function">
    <text evidence="1 5">Assembles around the rod to form the L-ring and probably protects the motor/basal body from shearing forces during rotation.</text>
</comment>
<dbReference type="EMBL" id="JAVRHT010000016">
    <property type="protein sequence ID" value="MDT0631772.1"/>
    <property type="molecule type" value="Genomic_DNA"/>
</dbReference>
<evidence type="ECO:0000256" key="2">
    <source>
        <dbReference type="ARBA" id="ARBA00004117"/>
    </source>
</evidence>
<dbReference type="RefSeq" id="WP_311663116.1">
    <property type="nucleotide sequence ID" value="NZ_JAVRHT010000016.1"/>
</dbReference>
<proteinExistence type="inferred from homology"/>
<evidence type="ECO:0000256" key="1">
    <source>
        <dbReference type="ARBA" id="ARBA00002591"/>
    </source>
</evidence>
<evidence type="ECO:0000313" key="8">
    <source>
        <dbReference type="Proteomes" id="UP001267426"/>
    </source>
</evidence>
<feature type="chain" id="PRO_5044929642" description="Flagellar P-ring protein" evidence="5">
    <location>
        <begin position="20"/>
        <end position="384"/>
    </location>
</feature>
<evidence type="ECO:0000256" key="3">
    <source>
        <dbReference type="ARBA" id="ARBA00022729"/>
    </source>
</evidence>
<keyword evidence="7" id="KW-0966">Cell projection</keyword>
<dbReference type="Pfam" id="PF02119">
    <property type="entry name" value="FlgI"/>
    <property type="match status" value="1"/>
</dbReference>
<protein>
    <recommendedName>
        <fullName evidence="5">Flagellar P-ring protein</fullName>
    </recommendedName>
    <alternativeName>
        <fullName evidence="5">Basal body P-ring protein</fullName>
    </alternativeName>
</protein>
<organism evidence="7 8">
    <name type="scientific">Rubrivirga litoralis</name>
    <dbReference type="NCBI Taxonomy" id="3075598"/>
    <lineage>
        <taxon>Bacteria</taxon>
        <taxon>Pseudomonadati</taxon>
        <taxon>Rhodothermota</taxon>
        <taxon>Rhodothermia</taxon>
        <taxon>Rhodothermales</taxon>
        <taxon>Rubricoccaceae</taxon>
        <taxon>Rubrivirga</taxon>
    </lineage>
</organism>
<dbReference type="InterPro" id="IPR001782">
    <property type="entry name" value="Flag_FlgI"/>
</dbReference>
<comment type="caution">
    <text evidence="7">The sequence shown here is derived from an EMBL/GenBank/DDBJ whole genome shotgun (WGS) entry which is preliminary data.</text>
</comment>
<dbReference type="PANTHER" id="PTHR30381:SF0">
    <property type="entry name" value="FLAGELLAR P-RING PROTEIN"/>
    <property type="match status" value="1"/>
</dbReference>
<evidence type="ECO:0000256" key="6">
    <source>
        <dbReference type="SAM" id="MobiDB-lite"/>
    </source>
</evidence>
<gene>
    <name evidence="5" type="primary">flgI</name>
    <name evidence="7" type="ORF">RM540_08450</name>
</gene>
<dbReference type="HAMAP" id="MF_00416">
    <property type="entry name" value="FlgI"/>
    <property type="match status" value="1"/>
</dbReference>
<comment type="similarity">
    <text evidence="5">Belongs to the FlgI family.</text>
</comment>
<feature type="signal peptide" evidence="5">
    <location>
        <begin position="1"/>
        <end position="19"/>
    </location>
</feature>
<dbReference type="NCBIfam" id="NF003676">
    <property type="entry name" value="PRK05303.1"/>
    <property type="match status" value="1"/>
</dbReference>
<dbReference type="Proteomes" id="UP001267426">
    <property type="component" value="Unassembled WGS sequence"/>
</dbReference>
<reference evidence="7 8" key="1">
    <citation type="submission" date="2023-09" db="EMBL/GenBank/DDBJ databases">
        <authorList>
            <person name="Rey-Velasco X."/>
        </authorList>
    </citation>
    <scope>NUCLEOTIDE SEQUENCE [LARGE SCALE GENOMIC DNA]</scope>
    <source>
        <strain evidence="7 8">F394</strain>
    </source>
</reference>
<feature type="compositionally biased region" description="Low complexity" evidence="6">
    <location>
        <begin position="18"/>
        <end position="31"/>
    </location>
</feature>
<keyword evidence="7" id="KW-0969">Cilium</keyword>
<evidence type="ECO:0000256" key="4">
    <source>
        <dbReference type="ARBA" id="ARBA00023143"/>
    </source>
</evidence>
<dbReference type="PRINTS" id="PR01010">
    <property type="entry name" value="FLGPRINGFLGI"/>
</dbReference>
<comment type="subcellular location">
    <subcellularLocation>
        <location evidence="2 5">Bacterial flagellum basal body</location>
    </subcellularLocation>
</comment>
<evidence type="ECO:0000256" key="5">
    <source>
        <dbReference type="HAMAP-Rule" id="MF_00416"/>
    </source>
</evidence>